<feature type="compositionally biased region" description="Low complexity" evidence="1">
    <location>
        <begin position="53"/>
        <end position="64"/>
    </location>
</feature>
<evidence type="ECO:0000313" key="2">
    <source>
        <dbReference type="Proteomes" id="UP001652628"/>
    </source>
</evidence>
<feature type="region of interest" description="Disordered" evidence="1">
    <location>
        <begin position="208"/>
        <end position="229"/>
    </location>
</feature>
<organism evidence="2 3">
    <name type="scientific">Drosophila suzukii</name>
    <name type="common">Spotted-wing drosophila fruit fly</name>
    <dbReference type="NCBI Taxonomy" id="28584"/>
    <lineage>
        <taxon>Eukaryota</taxon>
        <taxon>Metazoa</taxon>
        <taxon>Ecdysozoa</taxon>
        <taxon>Arthropoda</taxon>
        <taxon>Hexapoda</taxon>
        <taxon>Insecta</taxon>
        <taxon>Pterygota</taxon>
        <taxon>Neoptera</taxon>
        <taxon>Endopterygota</taxon>
        <taxon>Diptera</taxon>
        <taxon>Brachycera</taxon>
        <taxon>Muscomorpha</taxon>
        <taxon>Ephydroidea</taxon>
        <taxon>Drosophilidae</taxon>
        <taxon>Drosophila</taxon>
        <taxon>Sophophora</taxon>
    </lineage>
</organism>
<keyword evidence="2" id="KW-1185">Reference proteome</keyword>
<feature type="compositionally biased region" description="Basic residues" evidence="1">
    <location>
        <begin position="216"/>
        <end position="227"/>
    </location>
</feature>
<reference evidence="3" key="1">
    <citation type="submission" date="2025-08" db="UniProtKB">
        <authorList>
            <consortium name="RefSeq"/>
        </authorList>
    </citation>
    <scope>IDENTIFICATION</scope>
</reference>
<dbReference type="Proteomes" id="UP001652628">
    <property type="component" value="Unplaced"/>
</dbReference>
<feature type="compositionally biased region" description="Gly residues" evidence="1">
    <location>
        <begin position="271"/>
        <end position="288"/>
    </location>
</feature>
<feature type="compositionally biased region" description="Basic and acidic residues" evidence="1">
    <location>
        <begin position="311"/>
        <end position="322"/>
    </location>
</feature>
<proteinExistence type="predicted"/>
<dbReference type="GeneID" id="139355027"/>
<feature type="region of interest" description="Disordered" evidence="1">
    <location>
        <begin position="248"/>
        <end position="389"/>
    </location>
</feature>
<feature type="compositionally biased region" description="Low complexity" evidence="1">
    <location>
        <begin position="116"/>
        <end position="126"/>
    </location>
</feature>
<feature type="compositionally biased region" description="Gly residues" evidence="1">
    <location>
        <begin position="367"/>
        <end position="377"/>
    </location>
</feature>
<gene>
    <name evidence="3" type="primary">LOC139355027</name>
</gene>
<feature type="compositionally biased region" description="Basic and acidic residues" evidence="1">
    <location>
        <begin position="82"/>
        <end position="94"/>
    </location>
</feature>
<feature type="compositionally biased region" description="Basic and acidic residues" evidence="1">
    <location>
        <begin position="1"/>
        <end position="12"/>
    </location>
</feature>
<evidence type="ECO:0000256" key="1">
    <source>
        <dbReference type="SAM" id="MobiDB-lite"/>
    </source>
</evidence>
<sequence>MSTRVTRAEARRRMAALQEPRPVQGWSETRPTRAPRRALERTGDEDSAPEPAVSSDSDVEVVGDPAVEERVATPEGGGGRSDTARDDGRRRSGTPEEPLGGGLSGHRGDSETVPRPGAVGRGAAAVDGGGGEMADAAAAGPRGGGGAMACPLARGGGRGATAVGGTGGGFVGGATHPQIRGRGAQPEERGWGRAMRAIPSAVVARGTTHSPLRGGVAHRRRSRRRSTVGHAAVEAGPATHAAIHGATATGGAHAKRGVDRAADATTAEGGSPPGTGGGAVGGADGGAGRAREHTGVRGRGRTVAAADADMDVAREARDRTDEGGAQDMGGGGTQGEPSGPPDENPTGCVGSADTKHGPANTGDDGSDGGGGVAGEGTVGVARATGHPKTSVAASSFDARIDAPAAAVHAARFGPGRRRLARGRQERVAGGN</sequence>
<protein>
    <submittedName>
        <fullName evidence="3">PE-PGRS family protein PE_PGRS16-like</fullName>
    </submittedName>
</protein>
<evidence type="ECO:0000313" key="3">
    <source>
        <dbReference type="RefSeq" id="XP_070855407.1"/>
    </source>
</evidence>
<accession>A0ABM4TZL3</accession>
<dbReference type="RefSeq" id="XP_070855407.1">
    <property type="nucleotide sequence ID" value="XM_070999306.1"/>
</dbReference>
<name>A0ABM4TZL3_DROSZ</name>
<feature type="region of interest" description="Disordered" evidence="1">
    <location>
        <begin position="1"/>
        <end position="129"/>
    </location>
</feature>